<protein>
    <submittedName>
        <fullName evidence="2">Uncharacterized protein</fullName>
    </submittedName>
</protein>
<evidence type="ECO:0000256" key="1">
    <source>
        <dbReference type="SAM" id="MobiDB-lite"/>
    </source>
</evidence>
<dbReference type="EMBL" id="LWDX02029475">
    <property type="protein sequence ID" value="OEL28655.1"/>
    <property type="molecule type" value="Genomic_DNA"/>
</dbReference>
<sequence>MVGLLWTFFKRRIQPLKARVHPMFEYTGSADPTRELEKELAESEVKVRVSGVLRLRISIEASLTNCPLARSLTQNPRHVSLFALSLFLQARGRAQPTSFFTLVFALHQDLQINRCYLPLSEDAEKKKAKWAQAERQKERKKEKDQRKAAEDKARYGHARTGADTPSEMLEATTQETSKDEGMEAWTNVVLEPRKRPTDELVGEVSSK</sequence>
<feature type="compositionally biased region" description="Basic and acidic residues" evidence="1">
    <location>
        <begin position="132"/>
        <end position="154"/>
    </location>
</feature>
<comment type="caution">
    <text evidence="2">The sequence shown here is derived from an EMBL/GenBank/DDBJ whole genome shotgun (WGS) entry which is preliminary data.</text>
</comment>
<name>A0A1E5VU62_9POAL</name>
<evidence type="ECO:0000313" key="3">
    <source>
        <dbReference type="Proteomes" id="UP000095767"/>
    </source>
</evidence>
<evidence type="ECO:0000313" key="2">
    <source>
        <dbReference type="EMBL" id="OEL28655.1"/>
    </source>
</evidence>
<keyword evidence="3" id="KW-1185">Reference proteome</keyword>
<proteinExistence type="predicted"/>
<accession>A0A1E5VU62</accession>
<dbReference type="AlphaFoldDB" id="A0A1E5VU62"/>
<dbReference type="PANTHER" id="PTHR33026">
    <property type="entry name" value="OS06G0360600 PROTEIN"/>
    <property type="match status" value="1"/>
</dbReference>
<gene>
    <name evidence="2" type="ORF">BAE44_0010326</name>
</gene>
<reference evidence="2 3" key="1">
    <citation type="submission" date="2016-09" db="EMBL/GenBank/DDBJ databases">
        <title>The draft genome of Dichanthelium oligosanthes: A C3 panicoid grass species.</title>
        <authorList>
            <person name="Studer A.J."/>
            <person name="Schnable J.C."/>
            <person name="Brutnell T.P."/>
        </authorList>
    </citation>
    <scope>NUCLEOTIDE SEQUENCE [LARGE SCALE GENOMIC DNA]</scope>
    <source>
        <strain evidence="3">cv. Kellogg 1175</strain>
        <tissue evidence="2">Leaf</tissue>
    </source>
</reference>
<dbReference type="PANTHER" id="PTHR33026:SF7">
    <property type="entry name" value="OS03G0100275 PROTEIN"/>
    <property type="match status" value="1"/>
</dbReference>
<organism evidence="2 3">
    <name type="scientific">Dichanthelium oligosanthes</name>
    <dbReference type="NCBI Taxonomy" id="888268"/>
    <lineage>
        <taxon>Eukaryota</taxon>
        <taxon>Viridiplantae</taxon>
        <taxon>Streptophyta</taxon>
        <taxon>Embryophyta</taxon>
        <taxon>Tracheophyta</taxon>
        <taxon>Spermatophyta</taxon>
        <taxon>Magnoliopsida</taxon>
        <taxon>Liliopsida</taxon>
        <taxon>Poales</taxon>
        <taxon>Poaceae</taxon>
        <taxon>PACMAD clade</taxon>
        <taxon>Panicoideae</taxon>
        <taxon>Panicodae</taxon>
        <taxon>Paniceae</taxon>
        <taxon>Dichantheliinae</taxon>
        <taxon>Dichanthelium</taxon>
    </lineage>
</organism>
<feature type="region of interest" description="Disordered" evidence="1">
    <location>
        <begin position="128"/>
        <end position="207"/>
    </location>
</feature>
<dbReference type="Proteomes" id="UP000095767">
    <property type="component" value="Unassembled WGS sequence"/>
</dbReference>